<keyword evidence="3" id="KW-0699">rRNA-binding</keyword>
<dbReference type="GeneID" id="72184689"/>
<protein>
    <recommendedName>
        <fullName evidence="3">Large ribosomal subunit protein eL20</fullName>
    </recommendedName>
</protein>
<dbReference type="GO" id="GO:0005840">
    <property type="term" value="C:ribosome"/>
    <property type="evidence" value="ECO:0007669"/>
    <property type="project" value="UniProtKB-KW"/>
</dbReference>
<evidence type="ECO:0000256" key="3">
    <source>
        <dbReference type="HAMAP-Rule" id="MF_00273"/>
    </source>
</evidence>
<dbReference type="Pfam" id="PF01775">
    <property type="entry name" value="Ribosomal_L18A"/>
    <property type="match status" value="1"/>
</dbReference>
<gene>
    <name evidence="3 5" type="primary">rpl18a</name>
    <name evidence="3" type="synonym">rpl20e</name>
    <name evidence="3" type="synonym">rplX</name>
    <name evidence="5" type="ORF">M0R89_05780</name>
</gene>
<comment type="subunit">
    <text evidence="3">Part of the 50S ribosomal subunit. Binds 23S rRNA.</text>
</comment>
<dbReference type="InterPro" id="IPR028877">
    <property type="entry name" value="Ribosomal_eL20"/>
</dbReference>
<dbReference type="GO" id="GO:1990904">
    <property type="term" value="C:ribonucleoprotein complex"/>
    <property type="evidence" value="ECO:0007669"/>
    <property type="project" value="UniProtKB-KW"/>
</dbReference>
<evidence type="ECO:0000256" key="1">
    <source>
        <dbReference type="ARBA" id="ARBA00022980"/>
    </source>
</evidence>
<dbReference type="SUPFAM" id="SSF160374">
    <property type="entry name" value="RplX-like"/>
    <property type="match status" value="1"/>
</dbReference>
<evidence type="ECO:0000259" key="4">
    <source>
        <dbReference type="Pfam" id="PF01775"/>
    </source>
</evidence>
<dbReference type="Gene3D" id="3.10.20.10">
    <property type="match status" value="1"/>
</dbReference>
<comment type="similarity">
    <text evidence="3">Belongs to the eukaryotic ribosomal protein eL20 family.</text>
</comment>
<keyword evidence="1 3" id="KW-0689">Ribosomal protein</keyword>
<evidence type="ECO:0000313" key="5">
    <source>
        <dbReference type="EMBL" id="UPV75575.1"/>
    </source>
</evidence>
<keyword evidence="6" id="KW-1185">Reference proteome</keyword>
<dbReference type="RefSeq" id="WP_248651613.1">
    <property type="nucleotide sequence ID" value="NZ_CP096659.1"/>
</dbReference>
<dbReference type="EMBL" id="CP096659">
    <property type="protein sequence ID" value="UPV75575.1"/>
    <property type="molecule type" value="Genomic_DNA"/>
</dbReference>
<dbReference type="Proteomes" id="UP000830729">
    <property type="component" value="Chromosome"/>
</dbReference>
<dbReference type="KEGG" id="halx:M0R89_05780"/>
<dbReference type="NCBIfam" id="NF001981">
    <property type="entry name" value="PRK00773.1-1"/>
    <property type="match status" value="1"/>
</dbReference>
<dbReference type="AlphaFoldDB" id="A0A8U0HWT1"/>
<dbReference type="GO" id="GO:0006412">
    <property type="term" value="P:translation"/>
    <property type="evidence" value="ECO:0007669"/>
    <property type="project" value="UniProtKB-UniRule"/>
</dbReference>
<feature type="domain" description="Large ribosomal subunit protein eL20" evidence="4">
    <location>
        <begin position="1"/>
        <end position="56"/>
    </location>
</feature>
<keyword evidence="3" id="KW-0694">RNA-binding</keyword>
<dbReference type="GO" id="GO:0003735">
    <property type="term" value="F:structural constituent of ribosome"/>
    <property type="evidence" value="ECO:0007669"/>
    <property type="project" value="InterPro"/>
</dbReference>
<accession>A0A8U0HWT1</accession>
<evidence type="ECO:0000256" key="2">
    <source>
        <dbReference type="ARBA" id="ARBA00023274"/>
    </source>
</evidence>
<organism evidence="5 6">
    <name type="scientific">Halorussus limi</name>
    <dbReference type="NCBI Taxonomy" id="2938695"/>
    <lineage>
        <taxon>Archaea</taxon>
        <taxon>Methanobacteriati</taxon>
        <taxon>Methanobacteriota</taxon>
        <taxon>Stenosarchaea group</taxon>
        <taxon>Halobacteria</taxon>
        <taxon>Halobacteriales</taxon>
        <taxon>Haladaptataceae</taxon>
        <taxon>Halorussus</taxon>
    </lineage>
</organism>
<name>A0A8U0HWT1_9EURY</name>
<dbReference type="InterPro" id="IPR023573">
    <property type="entry name" value="Ribosomal_eL20_dom"/>
</dbReference>
<reference evidence="5 6" key="1">
    <citation type="submission" date="2022-04" db="EMBL/GenBank/DDBJ databases">
        <title>Diverse halophilic archaea isolated from saline environments.</title>
        <authorList>
            <person name="Cui H.-L."/>
        </authorList>
    </citation>
    <scope>NUCLEOTIDE SEQUENCE [LARGE SCALE GENOMIC DNA]</scope>
    <source>
        <strain evidence="5 6">XZYJT49</strain>
    </source>
</reference>
<keyword evidence="2 3" id="KW-0687">Ribonucleoprotein</keyword>
<proteinExistence type="inferred from homology"/>
<sequence>MSEFTVRGKFQARDGWQKFETSIDAENENVAEERTYTNFGSQHGVKRTQLEIEEVEAQ</sequence>
<dbReference type="GO" id="GO:0070180">
    <property type="term" value="F:large ribosomal subunit rRNA binding"/>
    <property type="evidence" value="ECO:0007669"/>
    <property type="project" value="UniProtKB-UniRule"/>
</dbReference>
<dbReference type="HAMAP" id="MF_00273">
    <property type="entry name" value="Ribosomal_eL20"/>
    <property type="match status" value="1"/>
</dbReference>
<evidence type="ECO:0000313" key="6">
    <source>
        <dbReference type="Proteomes" id="UP000830729"/>
    </source>
</evidence>